<proteinExistence type="predicted"/>
<name>A0A1T4MCD7_9FIRM</name>
<gene>
    <name evidence="3" type="ORF">SAMN02745114_01223</name>
</gene>
<evidence type="ECO:0000256" key="2">
    <source>
        <dbReference type="SAM" id="SignalP"/>
    </source>
</evidence>
<dbReference type="STRING" id="290054.SAMN02745114_01223"/>
<reference evidence="3 4" key="1">
    <citation type="submission" date="2017-02" db="EMBL/GenBank/DDBJ databases">
        <authorList>
            <person name="Peterson S.W."/>
        </authorList>
    </citation>
    <scope>NUCLEOTIDE SEQUENCE [LARGE SCALE GENOMIC DNA]</scope>
    <source>
        <strain evidence="3 4">ATCC 51222</strain>
    </source>
</reference>
<dbReference type="PROSITE" id="PS51257">
    <property type="entry name" value="PROKAR_LIPOPROTEIN"/>
    <property type="match status" value="1"/>
</dbReference>
<dbReference type="EMBL" id="FUWW01000012">
    <property type="protein sequence ID" value="SJZ64623.1"/>
    <property type="molecule type" value="Genomic_DNA"/>
</dbReference>
<dbReference type="Proteomes" id="UP000190657">
    <property type="component" value="Unassembled WGS sequence"/>
</dbReference>
<dbReference type="AlphaFoldDB" id="A0A1T4MCD7"/>
<evidence type="ECO:0000313" key="3">
    <source>
        <dbReference type="EMBL" id="SJZ64623.1"/>
    </source>
</evidence>
<feature type="compositionally biased region" description="Low complexity" evidence="1">
    <location>
        <begin position="32"/>
        <end position="42"/>
    </location>
</feature>
<evidence type="ECO:0000313" key="4">
    <source>
        <dbReference type="Proteomes" id="UP000190657"/>
    </source>
</evidence>
<keyword evidence="2" id="KW-0732">Signal</keyword>
<feature type="chain" id="PRO_5039099167" evidence="2">
    <location>
        <begin position="20"/>
        <end position="357"/>
    </location>
</feature>
<evidence type="ECO:0000256" key="1">
    <source>
        <dbReference type="SAM" id="MobiDB-lite"/>
    </source>
</evidence>
<organism evidence="3 4">
    <name type="scientific">Eubacterium coprostanoligenes</name>
    <dbReference type="NCBI Taxonomy" id="290054"/>
    <lineage>
        <taxon>Bacteria</taxon>
        <taxon>Bacillati</taxon>
        <taxon>Bacillota</taxon>
        <taxon>Clostridia</taxon>
        <taxon>Eubacteriales</taxon>
        <taxon>Eubacteriaceae</taxon>
        <taxon>Eubacterium</taxon>
    </lineage>
</organism>
<sequence>MKKLLCVLMATAMIFAVFSACSKPTENDKPTTEAPTTAKATTGFNTDTEGLMTPNEVMNDASTVDLNHYMEVEGLKKVEKKDDESATGTIGYYDKNGNIVYKKYIGYGEDSFDYYIKSNSGKNLTVKYILEDGKTIGVNAECEYYTISFNKLDGNAKYGANDIYITSQKKYDSDFPKIAEYQYDGKKFNLVGNTFYGKDGYCRYSCTDDNGSKAEDELILFEKIDTPQVNNDLAEMANDHRVLSVEFIEGQHAIKYTEDKNGKKSWFIDGKIYFVFNSKKGAEQFASKYGLTAKNSEYNDRYYTCTLTASIPIDEDYTEFYSFSSQDFNDYIFGRLHLSNNGTVLNITENDTNLVFY</sequence>
<dbReference type="OrthoDB" id="9769691at2"/>
<dbReference type="RefSeq" id="WP_078768699.1">
    <property type="nucleotide sequence ID" value="NZ_FUWW01000012.1"/>
</dbReference>
<keyword evidence="4" id="KW-1185">Reference proteome</keyword>
<accession>A0A1T4MCD7</accession>
<feature type="signal peptide" evidence="2">
    <location>
        <begin position="1"/>
        <end position="19"/>
    </location>
</feature>
<protein>
    <submittedName>
        <fullName evidence="3">Uncharacterized protein</fullName>
    </submittedName>
</protein>
<feature type="region of interest" description="Disordered" evidence="1">
    <location>
        <begin position="23"/>
        <end position="51"/>
    </location>
</feature>